<proteinExistence type="predicted"/>
<dbReference type="OrthoDB" id="6382410at2"/>
<dbReference type="Pfam" id="PF04945">
    <property type="entry name" value="YHS"/>
    <property type="match status" value="1"/>
</dbReference>
<keyword evidence="1" id="KW-0732">Signal</keyword>
<protein>
    <recommendedName>
        <fullName evidence="2">TRASH domain-containing protein</fullName>
    </recommendedName>
</protein>
<dbReference type="PANTHER" id="PTHR43130">
    <property type="entry name" value="ARAC-FAMILY TRANSCRIPTIONAL REGULATOR"/>
    <property type="match status" value="1"/>
</dbReference>
<organism evidence="3 4">
    <name type="scientific">Spirosoma pollinicola</name>
    <dbReference type="NCBI Taxonomy" id="2057025"/>
    <lineage>
        <taxon>Bacteria</taxon>
        <taxon>Pseudomonadati</taxon>
        <taxon>Bacteroidota</taxon>
        <taxon>Cytophagia</taxon>
        <taxon>Cytophagales</taxon>
        <taxon>Cytophagaceae</taxon>
        <taxon>Spirosoma</taxon>
    </lineage>
</organism>
<accession>A0A2K8Z9M6</accession>
<feature type="chain" id="PRO_5014720153" description="TRASH domain-containing protein" evidence="1">
    <location>
        <begin position="26"/>
        <end position="306"/>
    </location>
</feature>
<dbReference type="InterPro" id="IPR011017">
    <property type="entry name" value="TRASH_dom"/>
</dbReference>
<dbReference type="InterPro" id="IPR052158">
    <property type="entry name" value="INH-QAR"/>
</dbReference>
<feature type="domain" description="TRASH" evidence="2">
    <location>
        <begin position="263"/>
        <end position="300"/>
    </location>
</feature>
<keyword evidence="4" id="KW-1185">Reference proteome</keyword>
<evidence type="ECO:0000313" key="4">
    <source>
        <dbReference type="Proteomes" id="UP000232883"/>
    </source>
</evidence>
<dbReference type="KEGG" id="spir:CWM47_34855"/>
<dbReference type="AlphaFoldDB" id="A0A2K8Z9M6"/>
<dbReference type="SUPFAM" id="SSF52317">
    <property type="entry name" value="Class I glutamine amidotransferase-like"/>
    <property type="match status" value="1"/>
</dbReference>
<dbReference type="InterPro" id="IPR029062">
    <property type="entry name" value="Class_I_gatase-like"/>
</dbReference>
<evidence type="ECO:0000259" key="2">
    <source>
        <dbReference type="SMART" id="SM00746"/>
    </source>
</evidence>
<dbReference type="InterPro" id="IPR009078">
    <property type="entry name" value="Ferritin-like_SF"/>
</dbReference>
<dbReference type="Proteomes" id="UP000232883">
    <property type="component" value="Chromosome"/>
</dbReference>
<dbReference type="EMBL" id="CP025096">
    <property type="protein sequence ID" value="AUD06578.1"/>
    <property type="molecule type" value="Genomic_DNA"/>
</dbReference>
<dbReference type="Gene3D" id="1.10.620.20">
    <property type="entry name" value="Ribonucleotide Reductase, subunit A"/>
    <property type="match status" value="1"/>
</dbReference>
<dbReference type="InterPro" id="IPR002818">
    <property type="entry name" value="DJ-1/PfpI"/>
</dbReference>
<dbReference type="InterPro" id="IPR012348">
    <property type="entry name" value="RNR-like"/>
</dbReference>
<dbReference type="GO" id="GO:0016491">
    <property type="term" value="F:oxidoreductase activity"/>
    <property type="evidence" value="ECO:0007669"/>
    <property type="project" value="InterPro"/>
</dbReference>
<dbReference type="SUPFAM" id="SSF47240">
    <property type="entry name" value="Ferritin-like"/>
    <property type="match status" value="1"/>
</dbReference>
<gene>
    <name evidence="3" type="ORF">CWM47_34855</name>
</gene>
<dbReference type="SMART" id="SM00746">
    <property type="entry name" value="TRASH"/>
    <property type="match status" value="1"/>
</dbReference>
<feature type="signal peptide" evidence="1">
    <location>
        <begin position="1"/>
        <end position="25"/>
    </location>
</feature>
<dbReference type="Gene3D" id="3.40.50.880">
    <property type="match status" value="1"/>
</dbReference>
<dbReference type="RefSeq" id="WP_100993118.1">
    <property type="nucleotide sequence ID" value="NZ_CP025096.1"/>
</dbReference>
<reference evidence="3 4" key="1">
    <citation type="submission" date="2017-11" db="EMBL/GenBank/DDBJ databases">
        <title>Taxonomic description and genome sequences of Spirosoma HA7 sp. nov., isolated from pollen microhabitat of Corylus avellana.</title>
        <authorList>
            <person name="Ambika Manirajan B."/>
            <person name="Suarez C."/>
            <person name="Ratering S."/>
            <person name="Geissler-Plaum R."/>
            <person name="Cardinale M."/>
            <person name="Sylvia S."/>
        </authorList>
    </citation>
    <scope>NUCLEOTIDE SEQUENCE [LARGE SCALE GENOMIC DNA]</scope>
    <source>
        <strain evidence="3 4">HA7</strain>
    </source>
</reference>
<sequence>MKKISQLSLSLLLMLLTGLSMQAQSSTKSDTTRVAILLFPGVELLDFAGPLEVFNHMEGATVYTVAAQSGPMTIMQRMLTVVPDYTLSTAPQADILVVPGGRMEEVMQDSSLVNWIRRTTAHRKLTMSVCTGTFLLGKAGLLDGKTITTHWAATQMLQQMTPNATVMEHTRFVDQGPLITTAGVSAGIDGALHVVSRLKGIEAARQIARIMEYDQWKPQDGLVISHTRVQSKKKANTTITRPTVVKKTVALKQAPLTLTSTIDPVCQMSVDGLVADTARYMGKTYGFCSKICKERFRKEPTAYLKH</sequence>
<evidence type="ECO:0000313" key="3">
    <source>
        <dbReference type="EMBL" id="AUD06578.1"/>
    </source>
</evidence>
<dbReference type="Pfam" id="PF01965">
    <property type="entry name" value="DJ-1_PfpI"/>
    <property type="match status" value="1"/>
</dbReference>
<evidence type="ECO:0000256" key="1">
    <source>
        <dbReference type="SAM" id="SignalP"/>
    </source>
</evidence>
<dbReference type="PANTHER" id="PTHR43130:SF3">
    <property type="entry name" value="HTH-TYPE TRANSCRIPTIONAL REGULATOR RV1931C"/>
    <property type="match status" value="1"/>
</dbReference>
<dbReference type="InterPro" id="IPR007029">
    <property type="entry name" value="YHS_dom"/>
</dbReference>
<name>A0A2K8Z9M6_9BACT</name>
<dbReference type="CDD" id="cd03139">
    <property type="entry name" value="GATase1_PfpI_2"/>
    <property type="match status" value="1"/>
</dbReference>